<dbReference type="Proteomes" id="UP000886800">
    <property type="component" value="Unassembled WGS sequence"/>
</dbReference>
<protein>
    <submittedName>
        <fullName evidence="1">DUF2007 domain-containing protein</fullName>
    </submittedName>
</protein>
<reference evidence="1" key="2">
    <citation type="submission" date="2021-04" db="EMBL/GenBank/DDBJ databases">
        <authorList>
            <person name="Gilroy R."/>
        </authorList>
    </citation>
    <scope>NUCLEOTIDE SEQUENCE</scope>
    <source>
        <strain evidence="1">CHK188-5543</strain>
    </source>
</reference>
<accession>A0A9D1WRH1</accession>
<evidence type="ECO:0000313" key="1">
    <source>
        <dbReference type="EMBL" id="HIX65475.1"/>
    </source>
</evidence>
<dbReference type="AlphaFoldDB" id="A0A9D1WRH1"/>
<proteinExistence type="predicted"/>
<name>A0A9D1WRH1_9FIRM</name>
<reference evidence="1" key="1">
    <citation type="journal article" date="2021" name="PeerJ">
        <title>Extensive microbial diversity within the chicken gut microbiome revealed by metagenomics and culture.</title>
        <authorList>
            <person name="Gilroy R."/>
            <person name="Ravi A."/>
            <person name="Getino M."/>
            <person name="Pursley I."/>
            <person name="Horton D.L."/>
            <person name="Alikhan N.F."/>
            <person name="Baker D."/>
            <person name="Gharbi K."/>
            <person name="Hall N."/>
            <person name="Watson M."/>
            <person name="Adriaenssens E.M."/>
            <person name="Foster-Nyarko E."/>
            <person name="Jarju S."/>
            <person name="Secka A."/>
            <person name="Antonio M."/>
            <person name="Oren A."/>
            <person name="Chaudhuri R.R."/>
            <person name="La Ragione R."/>
            <person name="Hildebrand F."/>
            <person name="Pallen M.J."/>
        </authorList>
    </citation>
    <scope>NUCLEOTIDE SEQUENCE</scope>
    <source>
        <strain evidence="1">CHK188-5543</strain>
    </source>
</reference>
<comment type="caution">
    <text evidence="1">The sequence shown here is derived from an EMBL/GenBank/DDBJ whole genome shotgun (WGS) entry which is preliminary data.</text>
</comment>
<gene>
    <name evidence="1" type="ORF">H9736_04430</name>
</gene>
<organism evidence="1 2">
    <name type="scientific">Candidatus Anaerotruncus excrementipullorum</name>
    <dbReference type="NCBI Taxonomy" id="2838465"/>
    <lineage>
        <taxon>Bacteria</taxon>
        <taxon>Bacillati</taxon>
        <taxon>Bacillota</taxon>
        <taxon>Clostridia</taxon>
        <taxon>Eubacteriales</taxon>
        <taxon>Oscillospiraceae</taxon>
        <taxon>Anaerotruncus</taxon>
    </lineage>
</organism>
<evidence type="ECO:0000313" key="2">
    <source>
        <dbReference type="Proteomes" id="UP000886800"/>
    </source>
</evidence>
<sequence length="88" mass="9981">MLAFWNRQELFSTFDQGRHAEARRILAEAGIPTRVKVVNRGAPSPWDAGGRARSGSLGERLEHSYEYTLYVPKADYERAWALVRGLFG</sequence>
<dbReference type="EMBL" id="DXES01000096">
    <property type="protein sequence ID" value="HIX65475.1"/>
    <property type="molecule type" value="Genomic_DNA"/>
</dbReference>